<dbReference type="Gene3D" id="2.40.70.10">
    <property type="entry name" value="Acid Proteases"/>
    <property type="match status" value="2"/>
</dbReference>
<dbReference type="InterPro" id="IPR034164">
    <property type="entry name" value="Pepsin-like_dom"/>
</dbReference>
<dbReference type="OrthoDB" id="771136at2759"/>
<keyword evidence="2 3" id="KW-0064">Aspartyl protease</keyword>
<feature type="region of interest" description="Disordered" evidence="4">
    <location>
        <begin position="461"/>
        <end position="484"/>
    </location>
</feature>
<dbReference type="VEuPathDB" id="FungiDB:CC1G_12113"/>
<evidence type="ECO:0000259" key="6">
    <source>
        <dbReference type="PROSITE" id="PS51767"/>
    </source>
</evidence>
<dbReference type="SUPFAM" id="SSF50630">
    <property type="entry name" value="Acid proteases"/>
    <property type="match status" value="1"/>
</dbReference>
<sequence length="524" mass="56489">MLSLSIPLFLAFLVCHPALAVTIEFRKVVSGGKGGLAPPSGGLQPAYEGISRLQEFEVGNVLDVRYTTNITLSGQEFIVALDTGSTDLWVYPVSGELGEFNDTGIPLQLRYGDGSYGVRGNISLAPFELGNYSIPTQAFLDVHSSNVGGISAVGIDGVLGLGFDQSFASPINLAIRQRYGANSTLGQSVLKNIFTQDPSHPNFVALDFTRADDLEDTVGGTFSIGEYAEEWAAVRNATKLPQYPENGLRWTTLLEGISVDGENLTLRSTIRNVPEGHLVALLDTGDPTASMSFDLVDEIYSRVPGAVLYEDGFQRLWILPCNTTTSVAFHFGGEAFPIHPLDLSVFSRTLTLGGQEYIACLSAIMGAEEGWGLNELEVSLGDTFLRNVYTVYDFGDDVDSGDDETIGPYMQLLSQTDPETVALEVARSRNRTMDTLPPEIPPVELLELLLANSSARAYTEEDASSSQFEVPTYRPTATSLATDEEESMESAVEPGGSVACATSVVLVSFVMALVHKLNTVFIDL</sequence>
<dbReference type="InterPro" id="IPR033121">
    <property type="entry name" value="PEPTIDASE_A1"/>
</dbReference>
<evidence type="ECO:0000313" key="8">
    <source>
        <dbReference type="Proteomes" id="UP000001861"/>
    </source>
</evidence>
<dbReference type="PRINTS" id="PR00792">
    <property type="entry name" value="PEPSIN"/>
</dbReference>
<feature type="domain" description="Peptidase A1" evidence="6">
    <location>
        <begin position="66"/>
        <end position="402"/>
    </location>
</feature>
<comment type="caution">
    <text evidence="7">The sequence shown here is derived from an EMBL/GenBank/DDBJ whole genome shotgun (WGS) entry which is preliminary data.</text>
</comment>
<dbReference type="PROSITE" id="PS00141">
    <property type="entry name" value="ASP_PROTEASE"/>
    <property type="match status" value="1"/>
</dbReference>
<dbReference type="PANTHER" id="PTHR47966:SF51">
    <property type="entry name" value="BETA-SITE APP-CLEAVING ENZYME, ISOFORM A-RELATED"/>
    <property type="match status" value="1"/>
</dbReference>
<dbReference type="STRING" id="240176.A8PHB4"/>
<evidence type="ECO:0000256" key="5">
    <source>
        <dbReference type="SAM" id="SignalP"/>
    </source>
</evidence>
<name>A8PHB4_COPC7</name>
<dbReference type="HOGENOM" id="CLU_013253_8_2_1"/>
<evidence type="ECO:0000256" key="3">
    <source>
        <dbReference type="RuleBase" id="RU000454"/>
    </source>
</evidence>
<keyword evidence="3" id="KW-0378">Hydrolase</keyword>
<reference evidence="7 8" key="1">
    <citation type="journal article" date="2010" name="Proc. Natl. Acad. Sci. U.S.A.">
        <title>Insights into evolution of multicellular fungi from the assembled chromosomes of the mushroom Coprinopsis cinerea (Coprinus cinereus).</title>
        <authorList>
            <person name="Stajich J.E."/>
            <person name="Wilke S.K."/>
            <person name="Ahren D."/>
            <person name="Au C.H."/>
            <person name="Birren B.W."/>
            <person name="Borodovsky M."/>
            <person name="Burns C."/>
            <person name="Canback B."/>
            <person name="Casselton L.A."/>
            <person name="Cheng C.K."/>
            <person name="Deng J."/>
            <person name="Dietrich F.S."/>
            <person name="Fargo D.C."/>
            <person name="Farman M.L."/>
            <person name="Gathman A.C."/>
            <person name="Goldberg J."/>
            <person name="Guigo R."/>
            <person name="Hoegger P.J."/>
            <person name="Hooker J.B."/>
            <person name="Huggins A."/>
            <person name="James T.Y."/>
            <person name="Kamada T."/>
            <person name="Kilaru S."/>
            <person name="Kodira C."/>
            <person name="Kues U."/>
            <person name="Kupfer D."/>
            <person name="Kwan H.S."/>
            <person name="Lomsadze A."/>
            <person name="Li W."/>
            <person name="Lilly W.W."/>
            <person name="Ma L.J."/>
            <person name="Mackey A.J."/>
            <person name="Manning G."/>
            <person name="Martin F."/>
            <person name="Muraguchi H."/>
            <person name="Natvig D.O."/>
            <person name="Palmerini H."/>
            <person name="Ramesh M.A."/>
            <person name="Rehmeyer C.J."/>
            <person name="Roe B.A."/>
            <person name="Shenoy N."/>
            <person name="Stanke M."/>
            <person name="Ter-Hovhannisyan V."/>
            <person name="Tunlid A."/>
            <person name="Velagapudi R."/>
            <person name="Vision T.J."/>
            <person name="Zeng Q."/>
            <person name="Zolan M.E."/>
            <person name="Pukkila P.J."/>
        </authorList>
    </citation>
    <scope>NUCLEOTIDE SEQUENCE [LARGE SCALE GENOMIC DNA]</scope>
    <source>
        <strain evidence="8">Okayama-7 / 130 / ATCC MYA-4618 / FGSC 9003</strain>
    </source>
</reference>
<dbReference type="RefSeq" id="XP_001841378.2">
    <property type="nucleotide sequence ID" value="XM_001841326.2"/>
</dbReference>
<dbReference type="GO" id="GO:0006508">
    <property type="term" value="P:proteolysis"/>
    <property type="evidence" value="ECO:0007669"/>
    <property type="project" value="UniProtKB-KW"/>
</dbReference>
<dbReference type="Pfam" id="PF00026">
    <property type="entry name" value="Asp"/>
    <property type="match status" value="1"/>
</dbReference>
<evidence type="ECO:0000256" key="1">
    <source>
        <dbReference type="ARBA" id="ARBA00007447"/>
    </source>
</evidence>
<feature type="signal peptide" evidence="5">
    <location>
        <begin position="1"/>
        <end position="20"/>
    </location>
</feature>
<organism evidence="7 8">
    <name type="scientific">Coprinopsis cinerea (strain Okayama-7 / 130 / ATCC MYA-4618 / FGSC 9003)</name>
    <name type="common">Inky cap fungus</name>
    <name type="synonym">Hormographiella aspergillata</name>
    <dbReference type="NCBI Taxonomy" id="240176"/>
    <lineage>
        <taxon>Eukaryota</taxon>
        <taxon>Fungi</taxon>
        <taxon>Dikarya</taxon>
        <taxon>Basidiomycota</taxon>
        <taxon>Agaricomycotina</taxon>
        <taxon>Agaricomycetes</taxon>
        <taxon>Agaricomycetidae</taxon>
        <taxon>Agaricales</taxon>
        <taxon>Agaricineae</taxon>
        <taxon>Psathyrellaceae</taxon>
        <taxon>Coprinopsis</taxon>
    </lineage>
</organism>
<feature type="compositionally biased region" description="Polar residues" evidence="4">
    <location>
        <begin position="464"/>
        <end position="481"/>
    </location>
</feature>
<dbReference type="GO" id="GO:0004190">
    <property type="term" value="F:aspartic-type endopeptidase activity"/>
    <property type="evidence" value="ECO:0007669"/>
    <property type="project" value="UniProtKB-KW"/>
</dbReference>
<comment type="similarity">
    <text evidence="1 3">Belongs to the peptidase A1 family.</text>
</comment>
<dbReference type="Proteomes" id="UP000001861">
    <property type="component" value="Unassembled WGS sequence"/>
</dbReference>
<dbReference type="InParanoid" id="A8PHB4"/>
<dbReference type="KEGG" id="cci:CC1G_12113"/>
<dbReference type="CDD" id="cd05471">
    <property type="entry name" value="pepsin_like"/>
    <property type="match status" value="1"/>
</dbReference>
<dbReference type="InterPro" id="IPR001969">
    <property type="entry name" value="Aspartic_peptidase_AS"/>
</dbReference>
<feature type="chain" id="PRO_5002724832" description="Peptidase A1 domain-containing protein" evidence="5">
    <location>
        <begin position="21"/>
        <end position="524"/>
    </location>
</feature>
<proteinExistence type="inferred from homology"/>
<dbReference type="GeneID" id="6018058"/>
<evidence type="ECO:0000256" key="4">
    <source>
        <dbReference type="SAM" id="MobiDB-lite"/>
    </source>
</evidence>
<dbReference type="InterPro" id="IPR001461">
    <property type="entry name" value="Aspartic_peptidase_A1"/>
</dbReference>
<dbReference type="EMBL" id="AACS02000006">
    <property type="protein sequence ID" value="EAU80448.2"/>
    <property type="molecule type" value="Genomic_DNA"/>
</dbReference>
<accession>A8PHB4</accession>
<evidence type="ECO:0000256" key="2">
    <source>
        <dbReference type="ARBA" id="ARBA00022750"/>
    </source>
</evidence>
<dbReference type="PROSITE" id="PS51767">
    <property type="entry name" value="PEPTIDASE_A1"/>
    <property type="match status" value="1"/>
</dbReference>
<keyword evidence="5" id="KW-0732">Signal</keyword>
<gene>
    <name evidence="7" type="ORF">CC1G_12113</name>
</gene>
<dbReference type="InterPro" id="IPR021109">
    <property type="entry name" value="Peptidase_aspartic_dom_sf"/>
</dbReference>
<keyword evidence="8" id="KW-1185">Reference proteome</keyword>
<dbReference type="eggNOG" id="KOG1339">
    <property type="taxonomic scope" value="Eukaryota"/>
</dbReference>
<dbReference type="PANTHER" id="PTHR47966">
    <property type="entry name" value="BETA-SITE APP-CLEAVING ENZYME, ISOFORM A-RELATED"/>
    <property type="match status" value="1"/>
</dbReference>
<dbReference type="AlphaFoldDB" id="A8PHB4"/>
<evidence type="ECO:0000313" key="7">
    <source>
        <dbReference type="EMBL" id="EAU80448.2"/>
    </source>
</evidence>
<keyword evidence="3" id="KW-0645">Protease</keyword>
<dbReference type="OMA" id="LTMCVRG"/>
<protein>
    <recommendedName>
        <fullName evidence="6">Peptidase A1 domain-containing protein</fullName>
    </recommendedName>
</protein>